<organism evidence="7">
    <name type="scientific">Strombidium inclinatum</name>
    <dbReference type="NCBI Taxonomy" id="197538"/>
    <lineage>
        <taxon>Eukaryota</taxon>
        <taxon>Sar</taxon>
        <taxon>Alveolata</taxon>
        <taxon>Ciliophora</taxon>
        <taxon>Intramacronucleata</taxon>
        <taxon>Spirotrichea</taxon>
        <taxon>Oligotrichia</taxon>
        <taxon>Strombidiidae</taxon>
        <taxon>Strombidium</taxon>
    </lineage>
</organism>
<sequence>MVHMDNTPFTVGTQMLTPSGMRQRYLLGRYNYYMYARNSSEFLASMQVSSTDVYRTMQSGYSELQGVLAGNTKAQDYLKLSQAQASSSMKKLPPFTIRRAQNISESLGQQAIVDGFVAKPIYDYIEGGHWNDGPAPYTCLVADNDHVKRNDDPQYYTDLEWIPPLVKDNYGIEFDLSSEVVQNMDYLNSTHYADAIFAIKFEGFNFKANWTEGQLDIVNTTNKDNLIYPYSNYDRELLISKLLEQPLYEIIDLAAGHKESNNETIPYYRLYSAHDTQIANILTQLMPDYNYTYIPFASNIYIEVHQDPRFDDPFDYQIRFVYNGKPMKIGACADFEGDLCPEKLFISELKKYIIVGDDKKLYDLCDNNVPPEQTFLTAW</sequence>
<proteinExistence type="inferred from homology"/>
<reference evidence="7" key="1">
    <citation type="submission" date="2021-01" db="EMBL/GenBank/DDBJ databases">
        <authorList>
            <person name="Corre E."/>
            <person name="Pelletier E."/>
            <person name="Niang G."/>
            <person name="Scheremetjew M."/>
            <person name="Finn R."/>
            <person name="Kale V."/>
            <person name="Holt S."/>
            <person name="Cochrane G."/>
            <person name="Meng A."/>
            <person name="Brown T."/>
            <person name="Cohen L."/>
        </authorList>
    </citation>
    <scope>NUCLEOTIDE SEQUENCE</scope>
    <source>
        <strain evidence="7">S3</strain>
    </source>
</reference>
<dbReference type="InterPro" id="IPR000560">
    <property type="entry name" value="His_Pase_clade-2"/>
</dbReference>
<evidence type="ECO:0000256" key="5">
    <source>
        <dbReference type="ARBA" id="ARBA00023157"/>
    </source>
</evidence>
<name>A0A7S3MUZ1_9SPIT</name>
<protein>
    <recommendedName>
        <fullName evidence="8">Acid phosphatase</fullName>
    </recommendedName>
</protein>
<dbReference type="InterPro" id="IPR050645">
    <property type="entry name" value="Histidine_acid_phosphatase"/>
</dbReference>
<dbReference type="AlphaFoldDB" id="A0A7S3MUZ1"/>
<evidence type="ECO:0000256" key="4">
    <source>
        <dbReference type="ARBA" id="ARBA00022801"/>
    </source>
</evidence>
<evidence type="ECO:0000256" key="3">
    <source>
        <dbReference type="ARBA" id="ARBA00022729"/>
    </source>
</evidence>
<dbReference type="PANTHER" id="PTHR11567">
    <property type="entry name" value="ACID PHOSPHATASE-RELATED"/>
    <property type="match status" value="1"/>
</dbReference>
<evidence type="ECO:0000256" key="2">
    <source>
        <dbReference type="ARBA" id="ARBA00005375"/>
    </source>
</evidence>
<evidence type="ECO:0000256" key="1">
    <source>
        <dbReference type="ARBA" id="ARBA00000032"/>
    </source>
</evidence>
<evidence type="ECO:0008006" key="8">
    <source>
        <dbReference type="Google" id="ProtNLM"/>
    </source>
</evidence>
<comment type="catalytic activity">
    <reaction evidence="1">
        <text>a phosphate monoester + H2O = an alcohol + phosphate</text>
        <dbReference type="Rhea" id="RHEA:15017"/>
        <dbReference type="ChEBI" id="CHEBI:15377"/>
        <dbReference type="ChEBI" id="CHEBI:30879"/>
        <dbReference type="ChEBI" id="CHEBI:43474"/>
        <dbReference type="ChEBI" id="CHEBI:67140"/>
        <dbReference type="EC" id="3.1.3.2"/>
    </reaction>
</comment>
<dbReference type="EMBL" id="HBIH01006352">
    <property type="protein sequence ID" value="CAE0322023.1"/>
    <property type="molecule type" value="Transcribed_RNA"/>
</dbReference>
<keyword evidence="5" id="KW-1015">Disulfide bond</keyword>
<dbReference type="GO" id="GO:0003993">
    <property type="term" value="F:acid phosphatase activity"/>
    <property type="evidence" value="ECO:0007669"/>
    <property type="project" value="UniProtKB-EC"/>
</dbReference>
<dbReference type="InterPro" id="IPR029033">
    <property type="entry name" value="His_PPase_superfam"/>
</dbReference>
<dbReference type="PANTHER" id="PTHR11567:SF211">
    <property type="entry name" value="PROSTATIC ACID PHOSPHATASE"/>
    <property type="match status" value="1"/>
</dbReference>
<comment type="similarity">
    <text evidence="2">Belongs to the histidine acid phosphatase family.</text>
</comment>
<dbReference type="SUPFAM" id="SSF53254">
    <property type="entry name" value="Phosphoglycerate mutase-like"/>
    <property type="match status" value="1"/>
</dbReference>
<dbReference type="Gene3D" id="3.40.50.1240">
    <property type="entry name" value="Phosphoglycerate mutase-like"/>
    <property type="match status" value="1"/>
</dbReference>
<evidence type="ECO:0000313" key="7">
    <source>
        <dbReference type="EMBL" id="CAE0322023.1"/>
    </source>
</evidence>
<evidence type="ECO:0000256" key="6">
    <source>
        <dbReference type="ARBA" id="ARBA00023180"/>
    </source>
</evidence>
<keyword evidence="4" id="KW-0378">Hydrolase</keyword>
<keyword evidence="6" id="KW-0325">Glycoprotein</keyword>
<gene>
    <name evidence="7" type="ORF">SINC0208_LOCUS2606</name>
</gene>
<keyword evidence="3" id="KW-0732">Signal</keyword>
<dbReference type="Pfam" id="PF00328">
    <property type="entry name" value="His_Phos_2"/>
    <property type="match status" value="2"/>
</dbReference>
<accession>A0A7S3MUZ1</accession>